<dbReference type="STRING" id="633148.Tagg_0748"/>
<organism evidence="3 4">
    <name type="scientific">Thermosphaera aggregans (strain DSM 11486 / M11TL)</name>
    <dbReference type="NCBI Taxonomy" id="633148"/>
    <lineage>
        <taxon>Archaea</taxon>
        <taxon>Thermoproteota</taxon>
        <taxon>Thermoprotei</taxon>
        <taxon>Desulfurococcales</taxon>
        <taxon>Desulfurococcaceae</taxon>
        <taxon>Thermosphaera</taxon>
    </lineage>
</organism>
<name>D5U1M1_THEAM</name>
<dbReference type="Proteomes" id="UP000002376">
    <property type="component" value="Chromosome"/>
</dbReference>
<evidence type="ECO:0000313" key="3">
    <source>
        <dbReference type="EMBL" id="ADG91021.1"/>
    </source>
</evidence>
<proteinExistence type="predicted"/>
<accession>D5U1M1</accession>
<feature type="domain" description="DUF1616" evidence="2">
    <location>
        <begin position="8"/>
        <end position="135"/>
    </location>
</feature>
<evidence type="ECO:0000313" key="4">
    <source>
        <dbReference type="Proteomes" id="UP000002376"/>
    </source>
</evidence>
<evidence type="ECO:0000256" key="1">
    <source>
        <dbReference type="SAM" id="Phobius"/>
    </source>
</evidence>
<reference evidence="4" key="2">
    <citation type="journal article" date="2010" name="Stand. Genomic Sci.">
        <title>Complete genome sequence of Thermosphaera aggregans type strain (M11TLT).</title>
        <authorList>
            <person name="Spring S."/>
            <person name="Rachel R."/>
            <person name="Lapidus A."/>
            <person name="Davenport K."/>
            <person name="Tice H."/>
            <person name="Copeland A."/>
            <person name="Cheng J.-F."/>
            <person name="Lucas S."/>
            <person name="Chen F."/>
            <person name="Nolan M."/>
            <person name="Bruce D."/>
            <person name="Goodwin L."/>
            <person name="Pitluck S."/>
            <person name="Ivanova N."/>
            <person name="Mavromatis K."/>
            <person name="Ovchinnikova G."/>
            <person name="Pati A."/>
            <person name="Chen A."/>
            <person name="Palaniappan K."/>
            <person name="Land M."/>
            <person name="Hauser L."/>
            <person name="Chang Y.-J."/>
            <person name="Jeffries C.C."/>
            <person name="Brettin T."/>
            <person name="Detter J.C."/>
            <person name="Tapia R."/>
            <person name="Han C."/>
            <person name="Heimerl T."/>
            <person name="Weikl F."/>
            <person name="Brambilla E."/>
            <person name="Goker M."/>
            <person name="Bristow J."/>
            <person name="Eisen J.A."/>
            <person name="Markowitz V."/>
            <person name="Hugenholtz P."/>
            <person name="Kyrpides N.C."/>
            <person name="Klenk H.-P."/>
        </authorList>
    </citation>
    <scope>NUCLEOTIDE SEQUENCE [LARGE SCALE GENOMIC DNA]</scope>
    <source>
        <strain evidence="4">DSM 11486 / M11TL</strain>
    </source>
</reference>
<protein>
    <recommendedName>
        <fullName evidence="2">DUF1616 domain-containing protein</fullName>
    </recommendedName>
</protein>
<dbReference type="AlphaFoldDB" id="D5U1M1"/>
<dbReference type="GeneID" id="9165763"/>
<sequence>MILDEEVFAVILGVTIIGSVLGVALTLPRSPEAFTALGLLNEEGVIGDYPSRVHVGEPVKLHLFIYNHLGYTALFKYQVKEGDGEIPSEKTPLHDKTILAQGIVLLHHGENVTIPFTVVFTRPFTNQTLVCELYYYNPDSRIWEYTGRFVFIRLNVTEAVLP</sequence>
<feature type="transmembrane region" description="Helical" evidence="1">
    <location>
        <begin position="7"/>
        <end position="27"/>
    </location>
</feature>
<dbReference type="Pfam" id="PF07760">
    <property type="entry name" value="DUF1616"/>
    <property type="match status" value="1"/>
</dbReference>
<dbReference type="eggNOG" id="arCOG02884">
    <property type="taxonomic scope" value="Archaea"/>
</dbReference>
<dbReference type="InterPro" id="IPR011674">
    <property type="entry name" value="DUF1616"/>
</dbReference>
<keyword evidence="1" id="KW-0472">Membrane</keyword>
<evidence type="ECO:0000259" key="2">
    <source>
        <dbReference type="Pfam" id="PF07760"/>
    </source>
</evidence>
<dbReference type="RefSeq" id="WP_013129614.1">
    <property type="nucleotide sequence ID" value="NC_014160.1"/>
</dbReference>
<keyword evidence="1" id="KW-0812">Transmembrane</keyword>
<keyword evidence="1" id="KW-1133">Transmembrane helix</keyword>
<keyword evidence="4" id="KW-1185">Reference proteome</keyword>
<dbReference type="OrthoDB" id="19311at2157"/>
<dbReference type="EMBL" id="CP001939">
    <property type="protein sequence ID" value="ADG91021.1"/>
    <property type="molecule type" value="Genomic_DNA"/>
</dbReference>
<dbReference type="HOGENOM" id="CLU_134835_0_0_2"/>
<reference evidence="3 4" key="1">
    <citation type="journal article" date="2010" name="Stand. Genomic Sci.">
        <title>Complete genome sequence of Thermosphaera aggregans type strain (M11TL).</title>
        <authorList>
            <person name="Spring S."/>
            <person name="Rachel R."/>
            <person name="Lapidus A."/>
            <person name="Davenport K."/>
            <person name="Tice H."/>
            <person name="Copeland A."/>
            <person name="Cheng J.F."/>
            <person name="Lucas S."/>
            <person name="Chen F."/>
            <person name="Nolan M."/>
            <person name="Bruce D."/>
            <person name="Goodwin L."/>
            <person name="Pitluck S."/>
            <person name="Ivanova N."/>
            <person name="Mavromatis K."/>
            <person name="Ovchinnikova G."/>
            <person name="Pati A."/>
            <person name="Chen A."/>
            <person name="Palaniappan K."/>
            <person name="Land M."/>
            <person name="Hauser L."/>
            <person name="Chang Y.J."/>
            <person name="Jeffries C.C."/>
            <person name="Brettin T."/>
            <person name="Detter J.C."/>
            <person name="Tapia R."/>
            <person name="Han C."/>
            <person name="Heimerl T."/>
            <person name="Weikl F."/>
            <person name="Brambilla E."/>
            <person name="Goker M."/>
            <person name="Bristow J."/>
            <person name="Eisen J.A."/>
            <person name="Markowitz V."/>
            <person name="Hugenholtz P."/>
            <person name="Kyrpides N.C."/>
            <person name="Klenk H.P."/>
        </authorList>
    </citation>
    <scope>NUCLEOTIDE SEQUENCE [LARGE SCALE GENOMIC DNA]</scope>
    <source>
        <strain evidence="4">DSM 11486 / M11TL</strain>
    </source>
</reference>
<gene>
    <name evidence="3" type="ordered locus">Tagg_0748</name>
</gene>
<reference key="3">
    <citation type="submission" date="2010-02" db="EMBL/GenBank/DDBJ databases">
        <title>Complete genome sequence of Thermosphaera aggregans type strain (M11TL).</title>
        <authorList>
            <consortium name="US DOE Joint Genome Institute (JGI-PGF)"/>
            <person name="Spring S."/>
            <person name="Lapidus A."/>
            <person name="Munk C."/>
            <person name="Schroeder M."/>
            <person name="Glavina Del Rio T."/>
            <person name="Tice H."/>
            <person name="Copeland A."/>
            <person name="Cheng J.-F."/>
            <person name="Lucas S."/>
            <person name="Chen F."/>
            <person name="Nolan M."/>
            <person name="Bruce D."/>
            <person name="Goodwin L."/>
            <person name="Pitluck S."/>
            <person name="Ivanova N."/>
            <person name="Mavromatis K."/>
            <person name="Ovchinnikova G."/>
            <person name="Pati A."/>
            <person name="Chen A."/>
            <person name="Palaniappan K."/>
            <person name="Land M."/>
            <person name="Hauser L."/>
            <person name="Chang Y.-J."/>
            <person name="Jeffries C.C."/>
            <person name="Brettin T."/>
            <person name="Detter J.C."/>
            <person name="Tapia R."/>
            <person name="Han C."/>
            <person name="Chain P."/>
            <person name="Heimerl T."/>
            <person name="Weik F."/>
            <person name="Goker M."/>
            <person name="Rachel R."/>
            <person name="Bristow J."/>
            <person name="Eisen J.A."/>
            <person name="Markowitz V."/>
            <person name="Hugenholtz P."/>
            <person name="Kyrpides N.C."/>
            <person name="Klenk H.-P."/>
        </authorList>
    </citation>
    <scope>NUCLEOTIDE SEQUENCE</scope>
    <source>
        <strain>DSM 11486</strain>
    </source>
</reference>
<dbReference type="KEGG" id="tag:Tagg_0748"/>